<dbReference type="EMBL" id="MN739411">
    <property type="protein sequence ID" value="QHT03445.1"/>
    <property type="molecule type" value="Genomic_DNA"/>
</dbReference>
<sequence length="192" mass="20409">MVAAAVVVLLVIVVIAVILFVVTLALFIATSNDLGSGTNKTSLLAAGTMIGIAIPIIVVAAIFGVLYFTSLAKGQRKAGYLWLFIILSVVAGLLVIISSIIGFFVANGLTDYTQQRNLRAAGAMGLIGSLFFVIAFIILVVIRRGAIPTDQRKKYVKSGKTEKKSYLNTHQNETGRETKTATVVEHAGSSDH</sequence>
<evidence type="ECO:0000313" key="2">
    <source>
        <dbReference type="EMBL" id="QHT03445.1"/>
    </source>
</evidence>
<keyword evidence="1" id="KW-1133">Transmembrane helix</keyword>
<feature type="transmembrane region" description="Helical" evidence="1">
    <location>
        <begin position="42"/>
        <end position="68"/>
    </location>
</feature>
<keyword evidence="1" id="KW-0472">Membrane</keyword>
<name>A0A6C0CIS2_9ZZZZ</name>
<accession>A0A6C0CIS2</accession>
<protein>
    <submittedName>
        <fullName evidence="2">Uncharacterized protein</fullName>
    </submittedName>
</protein>
<proteinExistence type="predicted"/>
<feature type="transmembrane region" description="Helical" evidence="1">
    <location>
        <begin position="7"/>
        <end position="30"/>
    </location>
</feature>
<reference evidence="2" key="1">
    <citation type="journal article" date="2020" name="Nature">
        <title>Giant virus diversity and host interactions through global metagenomics.</title>
        <authorList>
            <person name="Schulz F."/>
            <person name="Roux S."/>
            <person name="Paez-Espino D."/>
            <person name="Jungbluth S."/>
            <person name="Walsh D.A."/>
            <person name="Denef V.J."/>
            <person name="McMahon K.D."/>
            <person name="Konstantinidis K.T."/>
            <person name="Eloe-Fadrosh E.A."/>
            <person name="Kyrpides N.C."/>
            <person name="Woyke T."/>
        </authorList>
    </citation>
    <scope>NUCLEOTIDE SEQUENCE</scope>
    <source>
        <strain evidence="2">GVMAG-M-3300021079-18</strain>
    </source>
</reference>
<feature type="transmembrane region" description="Helical" evidence="1">
    <location>
        <begin position="80"/>
        <end position="106"/>
    </location>
</feature>
<organism evidence="2">
    <name type="scientific">viral metagenome</name>
    <dbReference type="NCBI Taxonomy" id="1070528"/>
    <lineage>
        <taxon>unclassified sequences</taxon>
        <taxon>metagenomes</taxon>
        <taxon>organismal metagenomes</taxon>
    </lineage>
</organism>
<keyword evidence="1" id="KW-0812">Transmembrane</keyword>
<feature type="transmembrane region" description="Helical" evidence="1">
    <location>
        <begin position="118"/>
        <end position="142"/>
    </location>
</feature>
<evidence type="ECO:0000256" key="1">
    <source>
        <dbReference type="SAM" id="Phobius"/>
    </source>
</evidence>
<dbReference type="AlphaFoldDB" id="A0A6C0CIS2"/>